<keyword evidence="3" id="KW-1185">Reference proteome</keyword>
<evidence type="ECO:0000259" key="1">
    <source>
        <dbReference type="Pfam" id="PF02464"/>
    </source>
</evidence>
<organism evidence="2 3">
    <name type="scientific">Lacunisphaera limnophila</name>
    <dbReference type="NCBI Taxonomy" id="1838286"/>
    <lineage>
        <taxon>Bacteria</taxon>
        <taxon>Pseudomonadati</taxon>
        <taxon>Verrucomicrobiota</taxon>
        <taxon>Opitutia</taxon>
        <taxon>Opitutales</taxon>
        <taxon>Opitutaceae</taxon>
        <taxon>Lacunisphaera</taxon>
    </lineage>
</organism>
<dbReference type="EMBL" id="CP016094">
    <property type="protein sequence ID" value="AOS44408.1"/>
    <property type="molecule type" value="Genomic_DNA"/>
</dbReference>
<accession>A0A1D8AU37</accession>
<keyword evidence="2" id="KW-0378">Hydrolase</keyword>
<dbReference type="Gene3D" id="3.90.950.20">
    <property type="entry name" value="CinA-like"/>
    <property type="match status" value="1"/>
</dbReference>
<dbReference type="RefSeq" id="WP_069961658.1">
    <property type="nucleotide sequence ID" value="NZ_CP016094.1"/>
</dbReference>
<name>A0A1D8AU37_9BACT</name>
<proteinExistence type="predicted"/>
<dbReference type="InterPro" id="IPR008136">
    <property type="entry name" value="CinA_C"/>
</dbReference>
<dbReference type="GO" id="GO:0019159">
    <property type="term" value="F:nicotinamide-nucleotide amidase activity"/>
    <property type="evidence" value="ECO:0007669"/>
    <property type="project" value="UniProtKB-EC"/>
</dbReference>
<sequence length="166" mass="17481">MSNAADLKPLLLRRPALTLAVAESLTAGHVQARIAAVAGASGYFLGGVTAYSLAQKVRLLGVNRAHARAVDCVSQRVAVEMAAGAAKLFGADLAVATTGYAEPAPGKKIRIPQAWWAICHQRRGAAVVLSGFIEVPGADRVTVQERVAEAVLVELVNYLREVRAEN</sequence>
<dbReference type="SUPFAM" id="SSF142433">
    <property type="entry name" value="CinA-like"/>
    <property type="match status" value="1"/>
</dbReference>
<dbReference type="KEGG" id="obg:Verru16b_01470"/>
<feature type="domain" description="CinA C-terminal" evidence="1">
    <location>
        <begin position="11"/>
        <end position="157"/>
    </location>
</feature>
<dbReference type="AlphaFoldDB" id="A0A1D8AU37"/>
<dbReference type="InterPro" id="IPR036653">
    <property type="entry name" value="CinA-like_C"/>
</dbReference>
<dbReference type="OrthoDB" id="195248at2"/>
<dbReference type="STRING" id="1838286.Verru16b_01470"/>
<gene>
    <name evidence="2" type="primary">pncC</name>
    <name evidence="2" type="ORF">Verru16b_01470</name>
</gene>
<dbReference type="EC" id="3.5.1.42" evidence="2"/>
<dbReference type="NCBIfam" id="TIGR00199">
    <property type="entry name" value="PncC_domain"/>
    <property type="match status" value="1"/>
</dbReference>
<protein>
    <submittedName>
        <fullName evidence="2">Nicotinamide-nucleotide amidohydrolase PncC</fullName>
        <ecNumber evidence="2">3.5.1.42</ecNumber>
    </submittedName>
</protein>
<dbReference type="Pfam" id="PF02464">
    <property type="entry name" value="CinA"/>
    <property type="match status" value="1"/>
</dbReference>
<reference evidence="2 3" key="1">
    <citation type="submission" date="2016-06" db="EMBL/GenBank/DDBJ databases">
        <title>Three novel species with peptidoglycan cell walls form the new genus Lacunisphaera gen. nov. in the family Opitutaceae of the verrucomicrobial subdivision 4.</title>
        <authorList>
            <person name="Rast P."/>
            <person name="Gloeckner I."/>
            <person name="Jogler M."/>
            <person name="Boedeker C."/>
            <person name="Jeske O."/>
            <person name="Wiegand S."/>
            <person name="Reinhardt R."/>
            <person name="Schumann P."/>
            <person name="Rohde M."/>
            <person name="Spring S."/>
            <person name="Gloeckner F.O."/>
            <person name="Jogler C."/>
        </authorList>
    </citation>
    <scope>NUCLEOTIDE SEQUENCE [LARGE SCALE GENOMIC DNA]</scope>
    <source>
        <strain evidence="2 3">IG16b</strain>
    </source>
</reference>
<evidence type="ECO:0000313" key="3">
    <source>
        <dbReference type="Proteomes" id="UP000095228"/>
    </source>
</evidence>
<dbReference type="Proteomes" id="UP000095228">
    <property type="component" value="Chromosome"/>
</dbReference>
<evidence type="ECO:0000313" key="2">
    <source>
        <dbReference type="EMBL" id="AOS44408.1"/>
    </source>
</evidence>